<accession>A0ABS1M9F8</accession>
<dbReference type="InterPro" id="IPR036249">
    <property type="entry name" value="Thioredoxin-like_sf"/>
</dbReference>
<reference evidence="2 3" key="1">
    <citation type="submission" date="2021-01" db="EMBL/GenBank/DDBJ databases">
        <title>WGS of actinomycetes isolated from Thailand.</title>
        <authorList>
            <person name="Thawai C."/>
        </authorList>
    </citation>
    <scope>NUCLEOTIDE SEQUENCE [LARGE SCALE GENOMIC DNA]</scope>
    <source>
        <strain evidence="2 3">LPG 2</strain>
    </source>
</reference>
<protein>
    <submittedName>
        <fullName evidence="2">(2Fe-2S) ferredoxin domain-containing protein</fullName>
    </submittedName>
</protein>
<dbReference type="Gene3D" id="3.40.30.10">
    <property type="entry name" value="Glutaredoxin"/>
    <property type="match status" value="1"/>
</dbReference>
<keyword evidence="3" id="KW-1185">Reference proteome</keyword>
<dbReference type="EMBL" id="JAERRJ010000007">
    <property type="protein sequence ID" value="MBL1076389.1"/>
    <property type="molecule type" value="Genomic_DNA"/>
</dbReference>
<dbReference type="RefSeq" id="WP_201948987.1">
    <property type="nucleotide sequence ID" value="NZ_JAERRJ010000007.1"/>
</dbReference>
<feature type="region of interest" description="Disordered" evidence="1">
    <location>
        <begin position="193"/>
        <end position="212"/>
    </location>
</feature>
<name>A0ABS1M9F8_9NOCA</name>
<proteinExistence type="predicted"/>
<evidence type="ECO:0000313" key="3">
    <source>
        <dbReference type="Proteomes" id="UP000602198"/>
    </source>
</evidence>
<sequence>MTRRHILVARPTPSGVDIASVERLARSCGIGYALLDQDEPTIHDALDDAARTDQPVTLIPLAVPRDRYLDTWIARAVANWKESRDRELDIRITESIDTAGGFTDLIRTRMADEGAPVTASPRAFRSPAWSEIPEHTAHILVCRGPRCTVYGAAALHRELRREHPDALITPTGCLTPCNLGPLYITYPDGRWHSPSEELDNSQQIPCTPAGGL</sequence>
<evidence type="ECO:0000256" key="1">
    <source>
        <dbReference type="SAM" id="MobiDB-lite"/>
    </source>
</evidence>
<gene>
    <name evidence="2" type="ORF">JK358_18490</name>
</gene>
<dbReference type="Gene3D" id="3.40.50.1400">
    <property type="match status" value="1"/>
</dbReference>
<organism evidence="2 3">
    <name type="scientific">Nocardia acididurans</name>
    <dbReference type="NCBI Taxonomy" id="2802282"/>
    <lineage>
        <taxon>Bacteria</taxon>
        <taxon>Bacillati</taxon>
        <taxon>Actinomycetota</taxon>
        <taxon>Actinomycetes</taxon>
        <taxon>Mycobacteriales</taxon>
        <taxon>Nocardiaceae</taxon>
        <taxon>Nocardia</taxon>
    </lineage>
</organism>
<dbReference type="SUPFAM" id="SSF52833">
    <property type="entry name" value="Thioredoxin-like"/>
    <property type="match status" value="1"/>
</dbReference>
<dbReference type="Proteomes" id="UP000602198">
    <property type="component" value="Unassembled WGS sequence"/>
</dbReference>
<dbReference type="CDD" id="cd02980">
    <property type="entry name" value="TRX_Fd_family"/>
    <property type="match status" value="1"/>
</dbReference>
<comment type="caution">
    <text evidence="2">The sequence shown here is derived from an EMBL/GenBank/DDBJ whole genome shotgun (WGS) entry which is preliminary data.</text>
</comment>
<evidence type="ECO:0000313" key="2">
    <source>
        <dbReference type="EMBL" id="MBL1076389.1"/>
    </source>
</evidence>